<comment type="caution">
    <text evidence="1">The sequence shown here is derived from an EMBL/GenBank/DDBJ whole genome shotgun (WGS) entry which is preliminary data.</text>
</comment>
<evidence type="ECO:0000313" key="1">
    <source>
        <dbReference type="EMBL" id="GDY31727.1"/>
    </source>
</evidence>
<accession>A0A4D4JCV0</accession>
<dbReference type="EMBL" id="BJFL01000017">
    <property type="protein sequence ID" value="GDY31727.1"/>
    <property type="molecule type" value="Genomic_DNA"/>
</dbReference>
<name>A0A4D4JCV0_9PSEU</name>
<keyword evidence="2" id="KW-1185">Reference proteome</keyword>
<sequence>MGPAGCPYHPDDQGCGDDREIWRGLAVFVAHHPVLAPTVRPIDAETLGLARGWMAHTVRELRAFADALEARASQGDPATPGSAKAVALSVVMMCRAFIRNWADARWSTPAQVLDFNRDVDMLRRMLDGLASRELPS</sequence>
<proteinExistence type="predicted"/>
<evidence type="ECO:0000313" key="2">
    <source>
        <dbReference type="Proteomes" id="UP000298860"/>
    </source>
</evidence>
<dbReference type="Proteomes" id="UP000298860">
    <property type="component" value="Unassembled WGS sequence"/>
</dbReference>
<organism evidence="1 2">
    <name type="scientific">Gandjariella thermophila</name>
    <dbReference type="NCBI Taxonomy" id="1931992"/>
    <lineage>
        <taxon>Bacteria</taxon>
        <taxon>Bacillati</taxon>
        <taxon>Actinomycetota</taxon>
        <taxon>Actinomycetes</taxon>
        <taxon>Pseudonocardiales</taxon>
        <taxon>Pseudonocardiaceae</taxon>
        <taxon>Gandjariella</taxon>
    </lineage>
</organism>
<gene>
    <name evidence="1" type="ORF">GTS_33600</name>
</gene>
<protein>
    <submittedName>
        <fullName evidence="1">Uncharacterized protein</fullName>
    </submittedName>
</protein>
<reference evidence="2" key="1">
    <citation type="submission" date="2019-04" db="EMBL/GenBank/DDBJ databases">
        <title>Draft genome sequence of Pseudonocardiaceae bacterium SL3-2-4.</title>
        <authorList>
            <person name="Ningsih F."/>
            <person name="Yokota A."/>
            <person name="Sakai Y."/>
            <person name="Nanatani K."/>
            <person name="Yabe S."/>
            <person name="Oetari A."/>
            <person name="Sjamsuridzal W."/>
        </authorList>
    </citation>
    <scope>NUCLEOTIDE SEQUENCE [LARGE SCALE GENOMIC DNA]</scope>
    <source>
        <strain evidence="2">SL3-2-4</strain>
    </source>
</reference>
<dbReference type="AlphaFoldDB" id="A0A4D4JCV0"/>